<sequence>SAICINVHTAALAEVPNPPGISSPRHRDMAAHFAAQVSNQRLQVKETGSRCQVPNDDYAKLMFYLACVEGVKCGDFPAYMTDYSKYRQLTESQKRNIVATARRHDPDEVLCFIEADELPDNHGNKFLQLSAQEENLTAFGIRGAGGAMMGLRRELGDSQNLMKIMAHTKSWASNNYYQPLRRLGGASSTDASQAALLMLMRALRTD</sequence>
<comment type="caution">
    <text evidence="1">The sequence shown here is derived from an EMBL/GenBank/DDBJ whole genome shotgun (WGS) entry which is preliminary data.</text>
</comment>
<name>A0A267FPC9_9PLAT</name>
<accession>A0A267FPC9</accession>
<keyword evidence="2" id="KW-1185">Reference proteome</keyword>
<feature type="non-terminal residue" evidence="1">
    <location>
        <position position="1"/>
    </location>
</feature>
<protein>
    <submittedName>
        <fullName evidence="1">Uncharacterized protein</fullName>
    </submittedName>
</protein>
<dbReference type="AlphaFoldDB" id="A0A267FPC9"/>
<organism evidence="1 2">
    <name type="scientific">Macrostomum lignano</name>
    <dbReference type="NCBI Taxonomy" id="282301"/>
    <lineage>
        <taxon>Eukaryota</taxon>
        <taxon>Metazoa</taxon>
        <taxon>Spiralia</taxon>
        <taxon>Lophotrochozoa</taxon>
        <taxon>Platyhelminthes</taxon>
        <taxon>Rhabditophora</taxon>
        <taxon>Macrostomorpha</taxon>
        <taxon>Macrostomida</taxon>
        <taxon>Macrostomidae</taxon>
        <taxon>Macrostomum</taxon>
    </lineage>
</organism>
<reference evidence="1 2" key="1">
    <citation type="submission" date="2017-06" db="EMBL/GenBank/DDBJ databases">
        <title>A platform for efficient transgenesis in Macrostomum lignano, a flatworm model organism for stem cell research.</title>
        <authorList>
            <person name="Berezikov E."/>
        </authorList>
    </citation>
    <scope>NUCLEOTIDE SEQUENCE [LARGE SCALE GENOMIC DNA]</scope>
    <source>
        <strain evidence="1">DV1</strain>
        <tissue evidence="1">Whole organism</tissue>
    </source>
</reference>
<gene>
    <name evidence="1" type="ORF">BOX15_Mlig003743g4</name>
</gene>
<dbReference type="Proteomes" id="UP000215902">
    <property type="component" value="Unassembled WGS sequence"/>
</dbReference>
<dbReference type="OrthoDB" id="661148at2759"/>
<proteinExistence type="predicted"/>
<evidence type="ECO:0000313" key="1">
    <source>
        <dbReference type="EMBL" id="PAA75645.1"/>
    </source>
</evidence>
<dbReference type="EMBL" id="NIVC01000869">
    <property type="protein sequence ID" value="PAA75645.1"/>
    <property type="molecule type" value="Genomic_DNA"/>
</dbReference>
<evidence type="ECO:0000313" key="2">
    <source>
        <dbReference type="Proteomes" id="UP000215902"/>
    </source>
</evidence>